<dbReference type="Proteomes" id="UP001150538">
    <property type="component" value="Unassembled WGS sequence"/>
</dbReference>
<comment type="similarity">
    <text evidence="2">Belongs to the MDM31/MDM32 family.</text>
</comment>
<keyword evidence="6" id="KW-1133">Transmembrane helix</keyword>
<evidence type="ECO:0000313" key="12">
    <source>
        <dbReference type="Proteomes" id="UP001150538"/>
    </source>
</evidence>
<name>A0A9W7ZRF6_9FUNG</name>
<evidence type="ECO:0000256" key="6">
    <source>
        <dbReference type="ARBA" id="ARBA00022989"/>
    </source>
</evidence>
<evidence type="ECO:0000256" key="10">
    <source>
        <dbReference type="SAM" id="MobiDB-lite"/>
    </source>
</evidence>
<dbReference type="InterPro" id="IPR012571">
    <property type="entry name" value="Mdm31/Mdm32"/>
</dbReference>
<organism evidence="11 12">
    <name type="scientific">Mycoemilia scoparia</name>
    <dbReference type="NCBI Taxonomy" id="417184"/>
    <lineage>
        <taxon>Eukaryota</taxon>
        <taxon>Fungi</taxon>
        <taxon>Fungi incertae sedis</taxon>
        <taxon>Zoopagomycota</taxon>
        <taxon>Kickxellomycotina</taxon>
        <taxon>Kickxellomycetes</taxon>
        <taxon>Kickxellales</taxon>
        <taxon>Kickxellaceae</taxon>
        <taxon>Mycoemilia</taxon>
    </lineage>
</organism>
<dbReference type="Pfam" id="PF08118">
    <property type="entry name" value="MDM31_MDM32"/>
    <property type="match status" value="1"/>
</dbReference>
<keyword evidence="12" id="KW-1185">Reference proteome</keyword>
<feature type="compositionally biased region" description="Polar residues" evidence="10">
    <location>
        <begin position="58"/>
        <end position="68"/>
    </location>
</feature>
<keyword evidence="5" id="KW-0809">Transit peptide</keyword>
<comment type="caution">
    <text evidence="11">The sequence shown here is derived from an EMBL/GenBank/DDBJ whole genome shotgun (WGS) entry which is preliminary data.</text>
</comment>
<dbReference type="OrthoDB" id="17678at2759"/>
<evidence type="ECO:0000313" key="11">
    <source>
        <dbReference type="EMBL" id="KAJ1915075.1"/>
    </source>
</evidence>
<dbReference type="PANTHER" id="PTHR31068:SF0">
    <property type="entry name" value="MITOCHONDRIAL DISTRIBUTION AND MORPHOLOGY PROTEIN 31"/>
    <property type="match status" value="1"/>
</dbReference>
<evidence type="ECO:0000256" key="1">
    <source>
        <dbReference type="ARBA" id="ARBA00004273"/>
    </source>
</evidence>
<evidence type="ECO:0000256" key="7">
    <source>
        <dbReference type="ARBA" id="ARBA00023128"/>
    </source>
</evidence>
<dbReference type="GO" id="GO:0007005">
    <property type="term" value="P:mitochondrion organization"/>
    <property type="evidence" value="ECO:0007669"/>
    <property type="project" value="InterPro"/>
</dbReference>
<evidence type="ECO:0000256" key="5">
    <source>
        <dbReference type="ARBA" id="ARBA00022946"/>
    </source>
</evidence>
<evidence type="ECO:0000256" key="2">
    <source>
        <dbReference type="ARBA" id="ARBA00005687"/>
    </source>
</evidence>
<comment type="subcellular location">
    <subcellularLocation>
        <location evidence="1">Mitochondrion inner membrane</location>
    </subcellularLocation>
</comment>
<evidence type="ECO:0000256" key="4">
    <source>
        <dbReference type="ARBA" id="ARBA00022792"/>
    </source>
</evidence>
<keyword evidence="8" id="KW-0472">Membrane</keyword>
<keyword evidence="3" id="KW-0812">Transmembrane</keyword>
<dbReference type="GO" id="GO:0005743">
    <property type="term" value="C:mitochondrial inner membrane"/>
    <property type="evidence" value="ECO:0007669"/>
    <property type="project" value="UniProtKB-SubCell"/>
</dbReference>
<dbReference type="PANTHER" id="PTHR31068">
    <property type="entry name" value="MITOCHONDRIAL DISTRIBUTION AND MORPHOLOGY PROTEIN 31"/>
    <property type="match status" value="1"/>
</dbReference>
<reference evidence="11" key="1">
    <citation type="submission" date="2022-07" db="EMBL/GenBank/DDBJ databases">
        <title>Phylogenomic reconstructions and comparative analyses of Kickxellomycotina fungi.</title>
        <authorList>
            <person name="Reynolds N.K."/>
            <person name="Stajich J.E."/>
            <person name="Barry K."/>
            <person name="Grigoriev I.V."/>
            <person name="Crous P."/>
            <person name="Smith M.E."/>
        </authorList>
    </citation>
    <scope>NUCLEOTIDE SEQUENCE</scope>
    <source>
        <strain evidence="11">NBRC 100468</strain>
    </source>
</reference>
<dbReference type="AlphaFoldDB" id="A0A9W7ZRF6"/>
<keyword evidence="4" id="KW-0999">Mitochondrion inner membrane</keyword>
<gene>
    <name evidence="11" type="primary">MDM31</name>
    <name evidence="11" type="ORF">H4219_004503</name>
</gene>
<protein>
    <submittedName>
        <fullName evidence="11">Mitochondrial distribution and morphology protein 31, mitochondrial</fullName>
    </submittedName>
</protein>
<sequence length="498" mass="56928">MSQWVSQMVGISVEFDSGISPSWRQGTICFYNVKIKCGPEHGLPIKSEGSTKFEPSDESPSTIVTNLDHPSSERDTNFTYYDISINQLQITLSLWRWLDGKGLVKDCSVKGVRGIIDRRHVWWDPNIEYNPAEERSKHRPGAFEFETFEAEDCFVTLLNIDNFRPFTISIYSASLPQLRQQWFMYDVLAANSIVGMYDQSLFSVHRTHQRGRADDNTQPKRSKTHMQIDNLNIDHINEGAEGPIGWLTSGKVSVSAVVIFPEERQGNTTETIKHLVNHLTDSVDAVILPSKPDWADPQSSNNPIIRILRGANLLDTPLSKHLRKRLMDRNEYETQKRLEQHENASSQRKHSIEASPDSLTIDLNVSLNDIRASVPLRTPHLSYLSSTVLIRPIVGYMNSHRTSLPIRCRLRLDHGDFNGAWNLYDSGISYLTYQGMGEAFVRLVKDEQERNRRLKLIGWWSLGTLAKEIVNLFEYITGERDFWHYIGISENSASGYLC</sequence>
<feature type="region of interest" description="Disordered" evidence="10">
    <location>
        <begin position="46"/>
        <end position="68"/>
    </location>
</feature>
<accession>A0A9W7ZRF6</accession>
<evidence type="ECO:0000256" key="3">
    <source>
        <dbReference type="ARBA" id="ARBA00022692"/>
    </source>
</evidence>
<dbReference type="EMBL" id="JANBPU010000164">
    <property type="protein sequence ID" value="KAJ1915075.1"/>
    <property type="molecule type" value="Genomic_DNA"/>
</dbReference>
<evidence type="ECO:0000256" key="8">
    <source>
        <dbReference type="ARBA" id="ARBA00023136"/>
    </source>
</evidence>
<proteinExistence type="inferred from homology"/>
<keyword evidence="7" id="KW-0496">Mitochondrion</keyword>
<comment type="function">
    <text evidence="9">Involved in the organization of the mitochondrial membranes and the global structure of the mitochondria. Also required for mitochondrial distribution and mobility as well as for the maintenance of mitochondrial DNA nucleoids structures.</text>
</comment>
<dbReference type="GO" id="GO:0000001">
    <property type="term" value="P:mitochondrion inheritance"/>
    <property type="evidence" value="ECO:0007669"/>
    <property type="project" value="InterPro"/>
</dbReference>
<evidence type="ECO:0000256" key="9">
    <source>
        <dbReference type="ARBA" id="ARBA00025191"/>
    </source>
</evidence>